<dbReference type="EMBL" id="JANDHW010000001">
    <property type="protein sequence ID" value="MCP9610827.1"/>
    <property type="molecule type" value="Genomic_DNA"/>
</dbReference>
<evidence type="ECO:0000256" key="1">
    <source>
        <dbReference type="SAM" id="MobiDB-lite"/>
    </source>
</evidence>
<keyword evidence="3" id="KW-1185">Reference proteome</keyword>
<feature type="compositionally biased region" description="Basic and acidic residues" evidence="1">
    <location>
        <begin position="19"/>
        <end position="53"/>
    </location>
</feature>
<feature type="compositionally biased region" description="Polar residues" evidence="1">
    <location>
        <begin position="1"/>
        <end position="12"/>
    </location>
</feature>
<feature type="region of interest" description="Disordered" evidence="1">
    <location>
        <begin position="1"/>
        <end position="53"/>
    </location>
</feature>
<dbReference type="RefSeq" id="WP_255025409.1">
    <property type="nucleotide sequence ID" value="NZ_JANDHW010000001.1"/>
</dbReference>
<organism evidence="2 3">
    <name type="scientific">Coprobacter tertius</name>
    <dbReference type="NCBI Taxonomy" id="2944915"/>
    <lineage>
        <taxon>Bacteria</taxon>
        <taxon>Pseudomonadati</taxon>
        <taxon>Bacteroidota</taxon>
        <taxon>Bacteroidia</taxon>
        <taxon>Bacteroidales</taxon>
        <taxon>Barnesiellaceae</taxon>
        <taxon>Coprobacter</taxon>
    </lineage>
</organism>
<protein>
    <submittedName>
        <fullName evidence="2">Uncharacterized protein</fullName>
    </submittedName>
</protein>
<proteinExistence type="predicted"/>
<comment type="caution">
    <text evidence="2">The sequence shown here is derived from an EMBL/GenBank/DDBJ whole genome shotgun (WGS) entry which is preliminary data.</text>
</comment>
<reference evidence="2 3" key="1">
    <citation type="submission" date="2022-07" db="EMBL/GenBank/DDBJ databases">
        <title>Fecal culturing of patients with breast cancer.</title>
        <authorList>
            <person name="Teng N.M.Y."/>
            <person name="Kiu R."/>
            <person name="Evans R."/>
            <person name="Baker D.J."/>
            <person name="Zenner C."/>
            <person name="Robinson S.D."/>
            <person name="Hall L.J."/>
        </authorList>
    </citation>
    <scope>NUCLEOTIDE SEQUENCE [LARGE SCALE GENOMIC DNA]</scope>
    <source>
        <strain evidence="2 3">LH1063</strain>
    </source>
</reference>
<dbReference type="Proteomes" id="UP001205603">
    <property type="component" value="Unassembled WGS sequence"/>
</dbReference>
<name>A0ABT1MDW9_9BACT</name>
<accession>A0ABT1MDW9</accession>
<evidence type="ECO:0000313" key="3">
    <source>
        <dbReference type="Proteomes" id="UP001205603"/>
    </source>
</evidence>
<evidence type="ECO:0000313" key="2">
    <source>
        <dbReference type="EMBL" id="MCP9610827.1"/>
    </source>
</evidence>
<gene>
    <name evidence="2" type="ORF">NMU02_01810</name>
</gene>
<sequence length="53" mass="6187">MAVLNSAIQSMKEQGMSEEEIKAKTGQIKKADNNFHDYDRPEYGERRPLFDLR</sequence>